<feature type="non-terminal residue" evidence="1">
    <location>
        <position position="1"/>
    </location>
</feature>
<organism evidence="1 2">
    <name type="scientific">Gigaspora margarita</name>
    <dbReference type="NCBI Taxonomy" id="4874"/>
    <lineage>
        <taxon>Eukaryota</taxon>
        <taxon>Fungi</taxon>
        <taxon>Fungi incertae sedis</taxon>
        <taxon>Mucoromycota</taxon>
        <taxon>Glomeromycotina</taxon>
        <taxon>Glomeromycetes</taxon>
        <taxon>Diversisporales</taxon>
        <taxon>Gigasporaceae</taxon>
        <taxon>Gigaspora</taxon>
    </lineage>
</organism>
<accession>A0ABN7W2X3</accession>
<protein>
    <submittedName>
        <fullName evidence="1">9020_t:CDS:1</fullName>
    </submittedName>
</protein>
<sequence>RSIDCKWSLFRNEKEYEKCKNVVSFCKAKFERTQQGQLYFHNYMQFNSRATMNIVKAIFDDDEGISFLPGILLKGNSKENLDYVEKLYGRYKIYHNPSKKYYKCNFFDLNNVKECEICTIKCCRQQRKEQLDEEGFGPFQFEKYRFLFGSSNETVDKINNIVLENYKKQKTIIDNNYSYKDQKMFHYKQEFLTSLQNNIIETKYQTSEDETSNKRKVLKSKIEKKTKTAKTRCLNYKKHEIKCSPSIENPNICKFCFKKNLSVQDCIKIKPSCYKEEIKNLNKLLNETKLKNLELEKQISTLK</sequence>
<reference evidence="1 2" key="1">
    <citation type="submission" date="2021-06" db="EMBL/GenBank/DDBJ databases">
        <authorList>
            <person name="Kallberg Y."/>
            <person name="Tangrot J."/>
            <person name="Rosling A."/>
        </authorList>
    </citation>
    <scope>NUCLEOTIDE SEQUENCE [LARGE SCALE GENOMIC DNA]</scope>
    <source>
        <strain evidence="1 2">120-4 pot B 10/14</strain>
    </source>
</reference>
<comment type="caution">
    <text evidence="1">The sequence shown here is derived from an EMBL/GenBank/DDBJ whole genome shotgun (WGS) entry which is preliminary data.</text>
</comment>
<evidence type="ECO:0000313" key="2">
    <source>
        <dbReference type="Proteomes" id="UP000789901"/>
    </source>
</evidence>
<name>A0ABN7W2X3_GIGMA</name>
<keyword evidence="2" id="KW-1185">Reference proteome</keyword>
<evidence type="ECO:0000313" key="1">
    <source>
        <dbReference type="EMBL" id="CAG8814133.1"/>
    </source>
</evidence>
<dbReference type="Proteomes" id="UP000789901">
    <property type="component" value="Unassembled WGS sequence"/>
</dbReference>
<dbReference type="EMBL" id="CAJVQB010029505">
    <property type="protein sequence ID" value="CAG8814133.1"/>
    <property type="molecule type" value="Genomic_DNA"/>
</dbReference>
<gene>
    <name evidence="1" type="ORF">GMARGA_LOCUS25968</name>
</gene>
<proteinExistence type="predicted"/>